<evidence type="ECO:0000256" key="5">
    <source>
        <dbReference type="ARBA" id="ARBA00022840"/>
    </source>
</evidence>
<gene>
    <name evidence="7" type="ORF">DUNSADRAFT_3154</name>
</gene>
<evidence type="ECO:0000256" key="1">
    <source>
        <dbReference type="ARBA" id="ARBA00022605"/>
    </source>
</evidence>
<dbReference type="PROSITE" id="PS00627">
    <property type="entry name" value="GHMP_KINASES_ATP"/>
    <property type="match status" value="1"/>
</dbReference>
<keyword evidence="7" id="KW-0689">Ribosomal protein</keyword>
<feature type="domain" description="GHMP kinase N-terminal" evidence="6">
    <location>
        <begin position="120"/>
        <end position="202"/>
    </location>
</feature>
<dbReference type="Proteomes" id="UP000815325">
    <property type="component" value="Unassembled WGS sequence"/>
</dbReference>
<sequence length="214" mass="22378">MLLHRFSCPTLPHRRRQQRVKDTLRPIPYVNPSRCRQVHVQASSASVQPVLKEAAAFAPATVANLGPGYDWMGCAVEGGGDVVVARALPDKPGQVVIEKIDGDNGRLTLDPTKNCIGIAASETMKLIGNVSFGVSLTLQKGLPLGSGLGSSAASAAAAAWAVNGLFGEAALSKRELILAGLEAEAAVSGYHADNVGPSLMGGFILIRWAHSFAR</sequence>
<dbReference type="SUPFAM" id="SSF54211">
    <property type="entry name" value="Ribosomal protein S5 domain 2-like"/>
    <property type="match status" value="1"/>
</dbReference>
<keyword evidence="7" id="KW-0687">Ribonucleoprotein</keyword>
<keyword evidence="8" id="KW-1185">Reference proteome</keyword>
<dbReference type="EMBL" id="MU069450">
    <property type="protein sequence ID" value="KAF5843025.1"/>
    <property type="molecule type" value="Genomic_DNA"/>
</dbReference>
<protein>
    <submittedName>
        <fullName evidence="7">Ribosomal protein S5 domain 2-type protein</fullName>
    </submittedName>
</protein>
<dbReference type="GO" id="GO:0005840">
    <property type="term" value="C:ribosome"/>
    <property type="evidence" value="ECO:0007669"/>
    <property type="project" value="UniProtKB-KW"/>
</dbReference>
<evidence type="ECO:0000259" key="6">
    <source>
        <dbReference type="Pfam" id="PF00288"/>
    </source>
</evidence>
<proteinExistence type="predicted"/>
<dbReference type="Gene3D" id="3.30.230.10">
    <property type="match status" value="1"/>
</dbReference>
<keyword evidence="3" id="KW-0547">Nucleotide-binding</keyword>
<keyword evidence="2" id="KW-0808">Transferase</keyword>
<comment type="caution">
    <text evidence="7">The sequence shown here is derived from an EMBL/GenBank/DDBJ whole genome shotgun (WGS) entry which is preliminary data.</text>
</comment>
<reference evidence="7" key="1">
    <citation type="submission" date="2017-08" db="EMBL/GenBank/DDBJ databases">
        <authorList>
            <person name="Polle J.E."/>
            <person name="Barry K."/>
            <person name="Cushman J."/>
            <person name="Schmutz J."/>
            <person name="Tran D."/>
            <person name="Hathwaick L.T."/>
            <person name="Yim W.C."/>
            <person name="Jenkins J."/>
            <person name="Mckie-Krisberg Z.M."/>
            <person name="Prochnik S."/>
            <person name="Lindquist E."/>
            <person name="Dockter R.B."/>
            <person name="Adam C."/>
            <person name="Molina H."/>
            <person name="Bunkerborg J."/>
            <person name="Jin E."/>
            <person name="Buchheim M."/>
            <person name="Magnuson J."/>
        </authorList>
    </citation>
    <scope>NUCLEOTIDE SEQUENCE</scope>
    <source>
        <strain evidence="7">CCAP 19/18</strain>
    </source>
</reference>
<keyword evidence="1" id="KW-0028">Amino-acid biosynthesis</keyword>
<dbReference type="PRINTS" id="PR00958">
    <property type="entry name" value="HOMSERKINASE"/>
</dbReference>
<dbReference type="InterPro" id="IPR020568">
    <property type="entry name" value="Ribosomal_Su5_D2-typ_SF"/>
</dbReference>
<evidence type="ECO:0000313" key="8">
    <source>
        <dbReference type="Proteomes" id="UP000815325"/>
    </source>
</evidence>
<evidence type="ECO:0000313" key="7">
    <source>
        <dbReference type="EMBL" id="KAF5843025.1"/>
    </source>
</evidence>
<dbReference type="Pfam" id="PF00288">
    <property type="entry name" value="GHMP_kinases_N"/>
    <property type="match status" value="1"/>
</dbReference>
<dbReference type="InterPro" id="IPR006203">
    <property type="entry name" value="GHMP_knse_ATP-bd_CS"/>
</dbReference>
<keyword evidence="4" id="KW-0418">Kinase</keyword>
<dbReference type="InterPro" id="IPR014721">
    <property type="entry name" value="Ribsml_uS5_D2-typ_fold_subgr"/>
</dbReference>
<dbReference type="PANTHER" id="PTHR20861:SF1">
    <property type="entry name" value="HOMOSERINE KINASE"/>
    <property type="match status" value="1"/>
</dbReference>
<organism evidence="7 8">
    <name type="scientific">Dunaliella salina</name>
    <name type="common">Green alga</name>
    <name type="synonym">Protococcus salinus</name>
    <dbReference type="NCBI Taxonomy" id="3046"/>
    <lineage>
        <taxon>Eukaryota</taxon>
        <taxon>Viridiplantae</taxon>
        <taxon>Chlorophyta</taxon>
        <taxon>core chlorophytes</taxon>
        <taxon>Chlorophyceae</taxon>
        <taxon>CS clade</taxon>
        <taxon>Chlamydomonadales</taxon>
        <taxon>Dunaliellaceae</taxon>
        <taxon>Dunaliella</taxon>
    </lineage>
</organism>
<name>A0ABQ7H844_DUNSA</name>
<accession>A0ABQ7H844</accession>
<dbReference type="PANTHER" id="PTHR20861">
    <property type="entry name" value="HOMOSERINE/4-DIPHOSPHOCYTIDYL-2-C-METHYL-D-ERYTHRITOL KINASE"/>
    <property type="match status" value="1"/>
</dbReference>
<evidence type="ECO:0000256" key="4">
    <source>
        <dbReference type="ARBA" id="ARBA00022777"/>
    </source>
</evidence>
<evidence type="ECO:0000256" key="3">
    <source>
        <dbReference type="ARBA" id="ARBA00022741"/>
    </source>
</evidence>
<keyword evidence="5" id="KW-0067">ATP-binding</keyword>
<evidence type="ECO:0000256" key="2">
    <source>
        <dbReference type="ARBA" id="ARBA00022679"/>
    </source>
</evidence>
<dbReference type="InterPro" id="IPR006204">
    <property type="entry name" value="GHMP_kinase_N_dom"/>
</dbReference>